<name>A0A8X8AWH9_BRACI</name>
<evidence type="ECO:0000313" key="2">
    <source>
        <dbReference type="Proteomes" id="UP000886595"/>
    </source>
</evidence>
<gene>
    <name evidence="1" type="ORF">Bca52824_024214</name>
</gene>
<keyword evidence="2" id="KW-1185">Reference proteome</keyword>
<organism evidence="1 2">
    <name type="scientific">Brassica carinata</name>
    <name type="common">Ethiopian mustard</name>
    <name type="synonym">Abyssinian cabbage</name>
    <dbReference type="NCBI Taxonomy" id="52824"/>
    <lineage>
        <taxon>Eukaryota</taxon>
        <taxon>Viridiplantae</taxon>
        <taxon>Streptophyta</taxon>
        <taxon>Embryophyta</taxon>
        <taxon>Tracheophyta</taxon>
        <taxon>Spermatophyta</taxon>
        <taxon>Magnoliopsida</taxon>
        <taxon>eudicotyledons</taxon>
        <taxon>Gunneridae</taxon>
        <taxon>Pentapetalae</taxon>
        <taxon>rosids</taxon>
        <taxon>malvids</taxon>
        <taxon>Brassicales</taxon>
        <taxon>Brassicaceae</taxon>
        <taxon>Brassiceae</taxon>
        <taxon>Brassica</taxon>
    </lineage>
</organism>
<dbReference type="AlphaFoldDB" id="A0A8X8AWH9"/>
<dbReference type="EMBL" id="JAAMPC010000005">
    <property type="protein sequence ID" value="KAG2312657.1"/>
    <property type="molecule type" value="Genomic_DNA"/>
</dbReference>
<comment type="caution">
    <text evidence="1">The sequence shown here is derived from an EMBL/GenBank/DDBJ whole genome shotgun (WGS) entry which is preliminary data.</text>
</comment>
<accession>A0A8X8AWH9</accession>
<evidence type="ECO:0000313" key="1">
    <source>
        <dbReference type="EMBL" id="KAG2312657.1"/>
    </source>
</evidence>
<dbReference type="Proteomes" id="UP000886595">
    <property type="component" value="Unassembled WGS sequence"/>
</dbReference>
<proteinExistence type="predicted"/>
<reference evidence="1 2" key="1">
    <citation type="submission" date="2020-02" db="EMBL/GenBank/DDBJ databases">
        <authorList>
            <person name="Ma Q."/>
            <person name="Huang Y."/>
            <person name="Song X."/>
            <person name="Pei D."/>
        </authorList>
    </citation>
    <scope>NUCLEOTIDE SEQUENCE [LARGE SCALE GENOMIC DNA]</scope>
    <source>
        <strain evidence="1">Sxm20200214</strain>
        <tissue evidence="1">Leaf</tissue>
    </source>
</reference>
<protein>
    <submittedName>
        <fullName evidence="1">Uncharacterized protein</fullName>
    </submittedName>
</protein>
<sequence length="63" mass="7273">MYRWQKLKNLGWQGCVGEYRGAKGTLKVWPQKLQQRMAAISVTCPSPKWETRGDVTTFKQSLT</sequence>